<accession>A0A0A9E5G4</accession>
<reference evidence="2" key="1">
    <citation type="submission" date="2014-09" db="EMBL/GenBank/DDBJ databases">
        <authorList>
            <person name="Magalhaes I.L.F."/>
            <person name="Oliveira U."/>
            <person name="Santos F.R."/>
            <person name="Vidigal T.H.D.A."/>
            <person name="Brescovit A.D."/>
            <person name="Santos A.J."/>
        </authorList>
    </citation>
    <scope>NUCLEOTIDE SEQUENCE</scope>
    <source>
        <tissue evidence="2">Shoot tissue taken approximately 20 cm above the soil surface</tissue>
    </source>
</reference>
<dbReference type="AlphaFoldDB" id="A0A0A9E5G4"/>
<keyword evidence="1" id="KW-0472">Membrane</keyword>
<reference evidence="2" key="2">
    <citation type="journal article" date="2015" name="Data Brief">
        <title>Shoot transcriptome of the giant reed, Arundo donax.</title>
        <authorList>
            <person name="Barrero R.A."/>
            <person name="Guerrero F.D."/>
            <person name="Moolhuijzen P."/>
            <person name="Goolsby J.A."/>
            <person name="Tidwell J."/>
            <person name="Bellgard S.E."/>
            <person name="Bellgard M.I."/>
        </authorList>
    </citation>
    <scope>NUCLEOTIDE SEQUENCE</scope>
    <source>
        <tissue evidence="2">Shoot tissue taken approximately 20 cm above the soil surface</tissue>
    </source>
</reference>
<name>A0A0A9E5G4_ARUDO</name>
<dbReference type="EMBL" id="GBRH01206678">
    <property type="protein sequence ID" value="JAD91217.1"/>
    <property type="molecule type" value="Transcribed_RNA"/>
</dbReference>
<evidence type="ECO:0000256" key="1">
    <source>
        <dbReference type="SAM" id="Phobius"/>
    </source>
</evidence>
<keyword evidence="1" id="KW-1133">Transmembrane helix</keyword>
<feature type="transmembrane region" description="Helical" evidence="1">
    <location>
        <begin position="53"/>
        <end position="72"/>
    </location>
</feature>
<organism evidence="2">
    <name type="scientific">Arundo donax</name>
    <name type="common">Giant reed</name>
    <name type="synonym">Donax arundinaceus</name>
    <dbReference type="NCBI Taxonomy" id="35708"/>
    <lineage>
        <taxon>Eukaryota</taxon>
        <taxon>Viridiplantae</taxon>
        <taxon>Streptophyta</taxon>
        <taxon>Embryophyta</taxon>
        <taxon>Tracheophyta</taxon>
        <taxon>Spermatophyta</taxon>
        <taxon>Magnoliopsida</taxon>
        <taxon>Liliopsida</taxon>
        <taxon>Poales</taxon>
        <taxon>Poaceae</taxon>
        <taxon>PACMAD clade</taxon>
        <taxon>Arundinoideae</taxon>
        <taxon>Arundineae</taxon>
        <taxon>Arundo</taxon>
    </lineage>
</organism>
<protein>
    <submittedName>
        <fullName evidence="2">Uncharacterized protein</fullName>
    </submittedName>
</protein>
<keyword evidence="1" id="KW-0812">Transmembrane</keyword>
<evidence type="ECO:0000313" key="2">
    <source>
        <dbReference type="EMBL" id="JAD91217.1"/>
    </source>
</evidence>
<sequence length="138" mass="15146">MIIVSKIRHPNFILERFSSFFRSAAHDLSQCVHPKITYLLPVNSVVTKPAKDIIFSTVFASLLSFSLSITAIDTPIAAPVNMPIPKPTNFPGIPPNVAPSMVPSPPPAIIKFSMVPQFFLIFVNTRSACSFAFLFLVV</sequence>
<proteinExistence type="predicted"/>
<feature type="transmembrane region" description="Helical" evidence="1">
    <location>
        <begin position="118"/>
        <end position="137"/>
    </location>
</feature>